<evidence type="ECO:0000313" key="2">
    <source>
        <dbReference type="Proteomes" id="UP001140066"/>
    </source>
</evidence>
<evidence type="ECO:0000313" key="1">
    <source>
        <dbReference type="EMBL" id="KAJ2792233.1"/>
    </source>
</evidence>
<gene>
    <name evidence="1" type="primary">SPB4</name>
    <name evidence="1" type="ORF">GGI18_000564</name>
</gene>
<dbReference type="EC" id="3.6.4.13" evidence="1"/>
<proteinExistence type="predicted"/>
<dbReference type="Proteomes" id="UP001140066">
    <property type="component" value="Unassembled WGS sequence"/>
</dbReference>
<protein>
    <submittedName>
        <fullName evidence="1">ATP-dependent rRNA helicase spb4</fullName>
        <ecNumber evidence="1">3.6.4.13</ecNumber>
    </submittedName>
</protein>
<keyword evidence="1" id="KW-0378">Hydrolase</keyword>
<keyword evidence="1" id="KW-0347">Helicase</keyword>
<accession>A0ACC1KMI2</accession>
<dbReference type="EMBL" id="JANBUK010000043">
    <property type="protein sequence ID" value="KAJ2792233.1"/>
    <property type="molecule type" value="Genomic_DNA"/>
</dbReference>
<comment type="caution">
    <text evidence="1">The sequence shown here is derived from an EMBL/GenBank/DDBJ whole genome shotgun (WGS) entry which is preliminary data.</text>
</comment>
<keyword evidence="2" id="KW-1185">Reference proteome</keyword>
<organism evidence="1 2">
    <name type="scientific">Coemansia linderi</name>
    <dbReference type="NCBI Taxonomy" id="2663919"/>
    <lineage>
        <taxon>Eukaryota</taxon>
        <taxon>Fungi</taxon>
        <taxon>Fungi incertae sedis</taxon>
        <taxon>Zoopagomycota</taxon>
        <taxon>Kickxellomycotina</taxon>
        <taxon>Kickxellomycetes</taxon>
        <taxon>Kickxellales</taxon>
        <taxon>Kickxellaceae</taxon>
        <taxon>Coemansia</taxon>
    </lineage>
</organism>
<keyword evidence="1" id="KW-0547">Nucleotide-binding</keyword>
<sequence>MADSVVPTFGRPWSALQPALSPAMLDAVSSLGFENMTPVQEATIPASLQNRDVVVEAATGSGKTLSFLIPLLELLHRKRTRLSHTEIGAIVISPTRELSRQIFTVLQELLKLTALPYTAHLVVGGSSSATNTADEMSVLKELGPDILVGTPGRLEDVLCGRLRNGKRLKSGMITASGGVRGRPRVSAAKLEVLVMDEADRLLDMGFEASLTAIFSVLPKQRRTGLFSATMSEALGQLVRTGLRNPVRVQVQVHDRSTAGSERRVPASLAIRYLVSPPDRKLAQILRLIQMGGPLKYIVYFSTCAAVDYFYRLLRRMLCPLPAIVPGGKRTMREERDRLREHFQGGSVSVHSLHGQMVQSKRQATYESFSAIPPGELAILLCTDVASRGLDIPDVDYVIQWDPPTDPKSFAHRCGRTARAGRSGQALVFLSPGAEETYIDFLALRKIPMVPADYLWQDSEGAVTMEPPADAISLVEEESDLEESDDEADDAEEADDGGEKKRRRKRRARNQDQLSKYPADTRSDALLELVRGLAATDRDIYERGKLAFVSFVQSYSKHEASFIFRLKELPIIEVAKGFALLHLPSMPELRGRPVSRFIPYAIDTDTIPLLDSKREAHRLEKLEKAKLAPPVKVEKREKNNTDSWTDAKEAKDRARERKLKRIRRRDAVASVEEARLMQEIEDPKIREAMAKDPLLAKRMISRRDKSLRDMAEISASKNQSGRQTATRTLDDIIADAQSTKRKSESSSSEDEDSWEALARKEAIRKKLAAKAKGKGKKFTFNPGFSDEENSSLVISDTPMAVASPAIAELAAWTWPITRSAAVSIAAKASTHPPTLAAYFVAPRMAPRITR</sequence>
<keyword evidence="1" id="KW-0067">ATP-binding</keyword>
<reference evidence="1" key="1">
    <citation type="submission" date="2022-07" db="EMBL/GenBank/DDBJ databases">
        <title>Phylogenomic reconstructions and comparative analyses of Kickxellomycotina fungi.</title>
        <authorList>
            <person name="Reynolds N.K."/>
            <person name="Stajich J.E."/>
            <person name="Barry K."/>
            <person name="Grigoriev I.V."/>
            <person name="Crous P."/>
            <person name="Smith M.E."/>
        </authorList>
    </citation>
    <scope>NUCLEOTIDE SEQUENCE</scope>
    <source>
        <strain evidence="1">BCRC 34191</strain>
    </source>
</reference>
<name>A0ACC1KMI2_9FUNG</name>